<gene>
    <name evidence="3" type="ORF">METZ01_LOCUS234176</name>
</gene>
<dbReference type="Gene3D" id="3.30.365.10">
    <property type="entry name" value="Aldehyde oxidase/xanthine dehydrogenase, molybdopterin binding domain"/>
    <property type="match status" value="4"/>
</dbReference>
<protein>
    <submittedName>
        <fullName evidence="3">Uncharacterized protein</fullName>
    </submittedName>
</protein>
<dbReference type="Pfam" id="PF20256">
    <property type="entry name" value="MoCoBD_2"/>
    <property type="match status" value="1"/>
</dbReference>
<dbReference type="PANTHER" id="PTHR11908">
    <property type="entry name" value="XANTHINE DEHYDROGENASE"/>
    <property type="match status" value="1"/>
</dbReference>
<sequence>AADISTDQITLYPCNIGGDFGGKGSFMDVPLCYYLSLHAGKPVKMFMDYIQELMAGNPRHPAEITLKTGVKKDGRIWVRQAYVVFNSGAYGAFKPRVYLGGSDHLGGAYQIPHVNIDSFMVYTNNVPCGHMRAPAKPQVHFAVESHMDMIAAEMGIDAYQFRLINVMKPGDSTPVGKEFQEIRAEDTLRGAAEAANWDGPKSGPFFGRGMAISDQPPGSGRSTARVAIDAEGKVDLFMSLFDTGTGAHTIFRQVVAEILTIPVQDVRMVIQDTDAVEFDSGSGGSRVTYTSGQAVLGASNDLRGKLVSRASELLESDEDQVELVGGSFVVKGDSSRTVSLQDVTAQAVTDAHGPIEGELSYTSPTSEITGFSAQVAEVEVDPETGQVTVVRIVTAHDVGTILNPLTHQGQIEGGVIQGLGYALMEEITTEDGRISTLSLGDYKIPTMPDIPKLETVLLQSASGPAPFDSKGIGESSNVP</sequence>
<feature type="domain" description="Aldehyde oxidase/xanthine dehydrogenase first molybdopterin binding" evidence="1">
    <location>
        <begin position="3"/>
        <end position="166"/>
    </location>
</feature>
<reference evidence="3" key="1">
    <citation type="submission" date="2018-05" db="EMBL/GenBank/DDBJ databases">
        <authorList>
            <person name="Lanie J.A."/>
            <person name="Ng W.-L."/>
            <person name="Kazmierczak K.M."/>
            <person name="Andrzejewski T.M."/>
            <person name="Davidsen T.M."/>
            <person name="Wayne K.J."/>
            <person name="Tettelin H."/>
            <person name="Glass J.I."/>
            <person name="Rusch D."/>
            <person name="Podicherti R."/>
            <person name="Tsui H.-C.T."/>
            <person name="Winkler M.E."/>
        </authorList>
    </citation>
    <scope>NUCLEOTIDE SEQUENCE</scope>
</reference>
<evidence type="ECO:0000259" key="1">
    <source>
        <dbReference type="Pfam" id="PF02738"/>
    </source>
</evidence>
<dbReference type="InterPro" id="IPR046867">
    <property type="entry name" value="AldOxase/xan_DH_MoCoBD2"/>
</dbReference>
<name>A0A382H2C6_9ZZZZ</name>
<evidence type="ECO:0000313" key="3">
    <source>
        <dbReference type="EMBL" id="SVB81322.1"/>
    </source>
</evidence>
<dbReference type="AlphaFoldDB" id="A0A382H2C6"/>
<proteinExistence type="predicted"/>
<dbReference type="SUPFAM" id="SSF56003">
    <property type="entry name" value="Molybdenum cofactor-binding domain"/>
    <property type="match status" value="1"/>
</dbReference>
<dbReference type="InterPro" id="IPR016208">
    <property type="entry name" value="Ald_Oxase/xanthine_DH-like"/>
</dbReference>
<evidence type="ECO:0000259" key="2">
    <source>
        <dbReference type="Pfam" id="PF20256"/>
    </source>
</evidence>
<organism evidence="3">
    <name type="scientific">marine metagenome</name>
    <dbReference type="NCBI Taxonomy" id="408172"/>
    <lineage>
        <taxon>unclassified sequences</taxon>
        <taxon>metagenomes</taxon>
        <taxon>ecological metagenomes</taxon>
    </lineage>
</organism>
<feature type="non-terminal residue" evidence="3">
    <location>
        <position position="479"/>
    </location>
</feature>
<dbReference type="PANTHER" id="PTHR11908:SF157">
    <property type="entry name" value="XANTHINE DEHYDROGENASE SUBUNIT D-RELATED"/>
    <property type="match status" value="1"/>
</dbReference>
<accession>A0A382H2C6</accession>
<dbReference type="InterPro" id="IPR008274">
    <property type="entry name" value="AldOxase/xan_DH_MoCoBD1"/>
</dbReference>
<dbReference type="Pfam" id="PF02738">
    <property type="entry name" value="MoCoBD_1"/>
    <property type="match status" value="1"/>
</dbReference>
<dbReference type="InterPro" id="IPR037165">
    <property type="entry name" value="AldOxase/xan_DH_Mopterin-bd_sf"/>
</dbReference>
<feature type="non-terminal residue" evidence="3">
    <location>
        <position position="1"/>
    </location>
</feature>
<feature type="domain" description="Aldehyde oxidase/xanthine dehydrogenase second molybdopterin binding" evidence="2">
    <location>
        <begin position="207"/>
        <end position="451"/>
    </location>
</feature>
<dbReference type="GO" id="GO:0016491">
    <property type="term" value="F:oxidoreductase activity"/>
    <property type="evidence" value="ECO:0007669"/>
    <property type="project" value="InterPro"/>
</dbReference>
<dbReference type="GO" id="GO:0005506">
    <property type="term" value="F:iron ion binding"/>
    <property type="evidence" value="ECO:0007669"/>
    <property type="project" value="InterPro"/>
</dbReference>
<dbReference type="EMBL" id="UINC01058727">
    <property type="protein sequence ID" value="SVB81322.1"/>
    <property type="molecule type" value="Genomic_DNA"/>
</dbReference>